<evidence type="ECO:0000256" key="4">
    <source>
        <dbReference type="ARBA" id="ARBA00022692"/>
    </source>
</evidence>
<dbReference type="EMBL" id="QGMJ01000032">
    <property type="protein sequence ID" value="TVY44697.1"/>
    <property type="molecule type" value="Genomic_DNA"/>
</dbReference>
<evidence type="ECO:0000256" key="1">
    <source>
        <dbReference type="ARBA" id="ARBA00003420"/>
    </source>
</evidence>
<feature type="transmembrane region" description="Helical" evidence="7">
    <location>
        <begin position="184"/>
        <end position="202"/>
    </location>
</feature>
<evidence type="ECO:0000256" key="7">
    <source>
        <dbReference type="RuleBase" id="RU367097"/>
    </source>
</evidence>
<keyword evidence="7" id="KW-0256">Endoplasmic reticulum</keyword>
<dbReference type="NCBIfam" id="TIGR00803">
    <property type="entry name" value="nst"/>
    <property type="match status" value="1"/>
</dbReference>
<comment type="function">
    <text evidence="1 7">Involved in the import of GDP-mannose from the cytoplasm into the Golgi lumen.</text>
</comment>
<evidence type="ECO:0000256" key="2">
    <source>
        <dbReference type="ARBA" id="ARBA00010425"/>
    </source>
</evidence>
<feature type="transmembrane region" description="Helical" evidence="7">
    <location>
        <begin position="156"/>
        <end position="178"/>
    </location>
</feature>
<dbReference type="GO" id="GO:0030659">
    <property type="term" value="C:cytoplasmic vesicle membrane"/>
    <property type="evidence" value="ECO:0007669"/>
    <property type="project" value="UniProtKB-SubCell"/>
</dbReference>
<feature type="transmembrane region" description="Helical" evidence="7">
    <location>
        <begin position="115"/>
        <end position="135"/>
    </location>
</feature>
<evidence type="ECO:0000256" key="5">
    <source>
        <dbReference type="ARBA" id="ARBA00022989"/>
    </source>
</evidence>
<evidence type="ECO:0000313" key="8">
    <source>
        <dbReference type="EMBL" id="TVY44697.1"/>
    </source>
</evidence>
<feature type="transmembrane region" description="Helical" evidence="7">
    <location>
        <begin position="324"/>
        <end position="346"/>
    </location>
</feature>
<accession>A0A8H8UE33</accession>
<sequence>YDPLLYNCARLASVPPFSTRTSYVNQASCPQRLAPPPKWTTKKNEDYAIEMGDVKGRSSPSSRDPFLARARSDKIAPPAAISSITNSPPISILAYCLASISMTVTNKYCVSGANWNLNFFYLAVQSLVCIMAIIVCKQVGMITNLAPFDAKKAKTWFPISLLLVGMIYTSTKALQFLSVPVYTIFKNLTIIVIAYGEVLWFGGSVTASALFSFGLMVMSSVVAAWADIQHALYGNPEAASAEAAAALSTLNAGYMWMGLNVFCTAAYVLSMRKVIKKMNFKDWDTMFYNNLLTIPVLILCSLIFENWSSENVALNFPLESRNKLITGFIYSGLATIFISYCSAWCIRVTSSTTYSMVGALNKLPIAVSGLVFFAAPVTFGSVSAIIIGFVSGIVYAWAKVRQSQMSKMTLPTQQPVMSASSQSNRDASS</sequence>
<keyword evidence="6 7" id="KW-0472">Membrane</keyword>
<dbReference type="Proteomes" id="UP000462212">
    <property type="component" value="Unassembled WGS sequence"/>
</dbReference>
<evidence type="ECO:0000256" key="6">
    <source>
        <dbReference type="ARBA" id="ARBA00023136"/>
    </source>
</evidence>
<evidence type="ECO:0000256" key="3">
    <source>
        <dbReference type="ARBA" id="ARBA00011182"/>
    </source>
</evidence>
<keyword evidence="7" id="KW-0813">Transport</keyword>
<organism evidence="8 9">
    <name type="scientific">Lachnellula subtilissima</name>
    <dbReference type="NCBI Taxonomy" id="602034"/>
    <lineage>
        <taxon>Eukaryota</taxon>
        <taxon>Fungi</taxon>
        <taxon>Dikarya</taxon>
        <taxon>Ascomycota</taxon>
        <taxon>Pezizomycotina</taxon>
        <taxon>Leotiomycetes</taxon>
        <taxon>Helotiales</taxon>
        <taxon>Lachnaceae</taxon>
        <taxon>Lachnellula</taxon>
    </lineage>
</organism>
<dbReference type="GO" id="GO:0005789">
    <property type="term" value="C:endoplasmic reticulum membrane"/>
    <property type="evidence" value="ECO:0007669"/>
    <property type="project" value="UniProtKB-SubCell"/>
</dbReference>
<reference evidence="8 9" key="1">
    <citation type="submission" date="2018-05" db="EMBL/GenBank/DDBJ databases">
        <title>Genome sequencing and assembly of the regulated plant pathogen Lachnellula willkommii and related sister species for the development of diagnostic species identification markers.</title>
        <authorList>
            <person name="Giroux E."/>
            <person name="Bilodeau G."/>
        </authorList>
    </citation>
    <scope>NUCLEOTIDE SEQUENCE [LARGE SCALE GENOMIC DNA]</scope>
    <source>
        <strain evidence="8 9">CBS 197.66</strain>
    </source>
</reference>
<protein>
    <recommendedName>
        <fullName evidence="7">GDP-mannose transporter</fullName>
        <shortName evidence="7">GMT</shortName>
    </recommendedName>
</protein>
<feature type="transmembrane region" description="Helical" evidence="7">
    <location>
        <begin position="287"/>
        <end position="304"/>
    </location>
</feature>
<keyword evidence="7" id="KW-0333">Golgi apparatus</keyword>
<comment type="subunit">
    <text evidence="3 7">Homooligomer.</text>
</comment>
<feature type="transmembrane region" description="Helical" evidence="7">
    <location>
        <begin position="353"/>
        <end position="373"/>
    </location>
</feature>
<dbReference type="InterPro" id="IPR050186">
    <property type="entry name" value="TPT_transporter"/>
</dbReference>
<proteinExistence type="inferred from homology"/>
<keyword evidence="4 7" id="KW-0812">Transmembrane</keyword>
<feature type="transmembrane region" description="Helical" evidence="7">
    <location>
        <begin position="379"/>
        <end position="398"/>
    </location>
</feature>
<feature type="transmembrane region" description="Helical" evidence="7">
    <location>
        <begin position="254"/>
        <end position="275"/>
    </location>
</feature>
<name>A0A8H8UE33_9HELO</name>
<keyword evidence="7" id="KW-0968">Cytoplasmic vesicle</keyword>
<comment type="caution">
    <text evidence="8">The sequence shown here is derived from an EMBL/GenBank/DDBJ whole genome shotgun (WGS) entry which is preliminary data.</text>
</comment>
<comment type="similarity">
    <text evidence="2 7">Belongs to the TPT transporter family. SLC35D subfamily.</text>
</comment>
<comment type="subcellular location">
    <subcellularLocation>
        <location evidence="7">Golgi apparatus membrane</location>
        <topology evidence="7">Multi-pass membrane protein</topology>
    </subcellularLocation>
    <subcellularLocation>
        <location evidence="7">Cytoplasmic vesicle membrane</location>
        <topology evidence="7">Multi-pass membrane protein</topology>
    </subcellularLocation>
    <subcellularLocation>
        <location evidence="7">Endoplasmic reticulum membrane</location>
        <topology evidence="7">Multi-pass membrane protein</topology>
    </subcellularLocation>
</comment>
<dbReference type="PANTHER" id="PTHR11132">
    <property type="entry name" value="SOLUTE CARRIER FAMILY 35"/>
    <property type="match status" value="1"/>
</dbReference>
<keyword evidence="5 7" id="KW-1133">Transmembrane helix</keyword>
<keyword evidence="9" id="KW-1185">Reference proteome</keyword>
<keyword evidence="7" id="KW-0762">Sugar transport</keyword>
<evidence type="ECO:0000313" key="9">
    <source>
        <dbReference type="Proteomes" id="UP000462212"/>
    </source>
</evidence>
<dbReference type="OrthoDB" id="417037at2759"/>
<dbReference type="GO" id="GO:0000139">
    <property type="term" value="C:Golgi membrane"/>
    <property type="evidence" value="ECO:0007669"/>
    <property type="project" value="UniProtKB-SubCell"/>
</dbReference>
<feature type="non-terminal residue" evidence="8">
    <location>
        <position position="429"/>
    </location>
</feature>
<gene>
    <name evidence="8" type="primary">vrg4</name>
    <name evidence="8" type="ORF">LSUB1_G000124</name>
</gene>
<dbReference type="AlphaFoldDB" id="A0A8H8UE33"/>